<name>A0ABN0YKD3_9BACL</name>
<evidence type="ECO:0000313" key="2">
    <source>
        <dbReference type="Proteomes" id="UP001500340"/>
    </source>
</evidence>
<organism evidence="1 2">
    <name type="scientific">Paenibacillus motobuensis</name>
    <dbReference type="NCBI Taxonomy" id="295324"/>
    <lineage>
        <taxon>Bacteria</taxon>
        <taxon>Bacillati</taxon>
        <taxon>Bacillota</taxon>
        <taxon>Bacilli</taxon>
        <taxon>Bacillales</taxon>
        <taxon>Paenibacillaceae</taxon>
        <taxon>Paenibacillus</taxon>
    </lineage>
</organism>
<dbReference type="Proteomes" id="UP001500340">
    <property type="component" value="Unassembled WGS sequence"/>
</dbReference>
<proteinExistence type="predicted"/>
<dbReference type="EMBL" id="BAAACX010000013">
    <property type="protein sequence ID" value="GAA0397977.1"/>
    <property type="molecule type" value="Genomic_DNA"/>
</dbReference>
<reference evidence="1 2" key="1">
    <citation type="journal article" date="2019" name="Int. J. Syst. Evol. Microbiol.">
        <title>The Global Catalogue of Microorganisms (GCM) 10K type strain sequencing project: providing services to taxonomists for standard genome sequencing and annotation.</title>
        <authorList>
            <consortium name="The Broad Institute Genomics Platform"/>
            <consortium name="The Broad Institute Genome Sequencing Center for Infectious Disease"/>
            <person name="Wu L."/>
            <person name="Ma J."/>
        </authorList>
    </citation>
    <scope>NUCLEOTIDE SEQUENCE [LARGE SCALE GENOMIC DNA]</scope>
    <source>
        <strain evidence="1 2">JCM 12774</strain>
    </source>
</reference>
<protein>
    <recommendedName>
        <fullName evidence="3">Phage protein</fullName>
    </recommendedName>
</protein>
<sequence length="70" mass="7636">MKLRQLLEFTVDISQPLPELSAVISATLSAIPDTEHRVEVLRRLDDEIVAALCALDAAEESEETTEEAAA</sequence>
<evidence type="ECO:0008006" key="3">
    <source>
        <dbReference type="Google" id="ProtNLM"/>
    </source>
</evidence>
<accession>A0ABN0YKD3</accession>
<comment type="caution">
    <text evidence="1">The sequence shown here is derived from an EMBL/GenBank/DDBJ whole genome shotgun (WGS) entry which is preliminary data.</text>
</comment>
<evidence type="ECO:0000313" key="1">
    <source>
        <dbReference type="EMBL" id="GAA0397977.1"/>
    </source>
</evidence>
<keyword evidence="2" id="KW-1185">Reference proteome</keyword>
<gene>
    <name evidence="1" type="ORF">GCM10008933_30740</name>
</gene>
<dbReference type="RefSeq" id="WP_343862692.1">
    <property type="nucleotide sequence ID" value="NZ_BAAACX010000013.1"/>
</dbReference>